<organism evidence="2">
    <name type="scientific">Dunaliella tertiolecta</name>
    <name type="common">Green alga</name>
    <dbReference type="NCBI Taxonomy" id="3047"/>
    <lineage>
        <taxon>Eukaryota</taxon>
        <taxon>Viridiplantae</taxon>
        <taxon>Chlorophyta</taxon>
        <taxon>core chlorophytes</taxon>
        <taxon>Chlorophyceae</taxon>
        <taxon>CS clade</taxon>
        <taxon>Chlamydomonadales</taxon>
        <taxon>Dunaliellaceae</taxon>
        <taxon>Dunaliella</taxon>
    </lineage>
</organism>
<feature type="region of interest" description="Disordered" evidence="1">
    <location>
        <begin position="42"/>
        <end position="355"/>
    </location>
</feature>
<feature type="compositionally biased region" description="Polar residues" evidence="1">
    <location>
        <begin position="191"/>
        <end position="204"/>
    </location>
</feature>
<name>A0A6S8IYV5_DUNTE</name>
<feature type="compositionally biased region" description="Polar residues" evidence="1">
    <location>
        <begin position="286"/>
        <end position="295"/>
    </location>
</feature>
<feature type="compositionally biased region" description="Basic and acidic residues" evidence="1">
    <location>
        <begin position="171"/>
        <end position="186"/>
    </location>
</feature>
<gene>
    <name evidence="2" type="ORF">DTER00134_LOCUS3732</name>
    <name evidence="3" type="ORF">DTER00134_LOCUS3734</name>
</gene>
<evidence type="ECO:0000313" key="2">
    <source>
        <dbReference type="EMBL" id="CAE0488662.1"/>
    </source>
</evidence>
<dbReference type="EMBL" id="HBIP01007105">
    <property type="protein sequence ID" value="CAE0488662.1"/>
    <property type="molecule type" value="Transcribed_RNA"/>
</dbReference>
<dbReference type="EMBL" id="HBIP01007107">
    <property type="protein sequence ID" value="CAE0488664.1"/>
    <property type="molecule type" value="Transcribed_RNA"/>
</dbReference>
<feature type="compositionally biased region" description="Polar residues" evidence="1">
    <location>
        <begin position="54"/>
        <end position="99"/>
    </location>
</feature>
<sequence length="355" mass="37649">MRKNDMYNAEPRVNSRGAISSDLFNAEHVAIAENTRIKLFLPGLENPKEPEPSQPIQKSNSEATSKTRKILSNVQRFASTSDGHPSNAGSASEQASNSRPRAGSQGRSQPAAVDSVGSKGVQRRPIPKAVAWHSSDAGGLVNAPPANSSSRKDTRPGTTIQKRPPSMRSRFSMEEGAAARRNELYLRSKSPGANSSLLEQQTPEQPCVLRAVPSKTLELGVSDVPMRKPPLPRSQPSGFAGLHSVQQVPPAPGLGHIGSSQQPPSPNPALSPWAPTAGDGLPQRPASVQQPSQPRNYPAPPGSSHVPSRPSTLPPEITALISRESKRMAAVQQGAAGGKAGRALQWKPPWIQSGD</sequence>
<proteinExistence type="predicted"/>
<evidence type="ECO:0000256" key="1">
    <source>
        <dbReference type="SAM" id="MobiDB-lite"/>
    </source>
</evidence>
<protein>
    <submittedName>
        <fullName evidence="2">Uncharacterized protein</fullName>
    </submittedName>
</protein>
<evidence type="ECO:0000313" key="3">
    <source>
        <dbReference type="EMBL" id="CAE0488664.1"/>
    </source>
</evidence>
<reference evidence="2" key="1">
    <citation type="submission" date="2021-01" db="EMBL/GenBank/DDBJ databases">
        <authorList>
            <person name="Corre E."/>
            <person name="Pelletier E."/>
            <person name="Niang G."/>
            <person name="Scheremetjew M."/>
            <person name="Finn R."/>
            <person name="Kale V."/>
            <person name="Holt S."/>
            <person name="Cochrane G."/>
            <person name="Meng A."/>
            <person name="Brown T."/>
            <person name="Cohen L."/>
        </authorList>
    </citation>
    <scope>NUCLEOTIDE SEQUENCE</scope>
    <source>
        <strain evidence="2">CCMP1320</strain>
    </source>
</reference>
<dbReference type="AlphaFoldDB" id="A0A6S8IYV5"/>
<accession>A0A6S8IYV5</accession>